<feature type="region of interest" description="Disordered" evidence="1">
    <location>
        <begin position="311"/>
        <end position="357"/>
    </location>
</feature>
<gene>
    <name evidence="2" type="ORF">C442_19856</name>
</gene>
<sequence length="357" mass="40114">MADKTPQKVYDLNTKQRKLSARYFRDADLGGRSPSELEAAGKLMAENNPKQVSRMLRRMDDSGQQAFLGPDMDPAVRRNLYDGWKADRLVSAEDAAASARKYKDVDANGRRVLDDVLTDPDARSAWIRTLGDDAVQADDAVASARKYGDLDSTKRSQFRELLADDDLRDSWVSVTADREITTADIEITIGRVETNSQHSVSNFKIGRNANPEDAAHPPHDPDSIVVEMKLEEGDEFWRVYERKSQTSNPDENLAGGFVARRSTLQSAETPEQVLDRLALLRSEWQEYNYVGKVELTDEFVENNQIRVQVSTTRRQASDVSDEVRPGGGTQYLLQDDLQPTDQGVNWEPVDDLGDFVD</sequence>
<comment type="caution">
    <text evidence="2">The sequence shown here is derived from an EMBL/GenBank/DDBJ whole genome shotgun (WGS) entry which is preliminary data.</text>
</comment>
<dbReference type="PATRIC" id="fig|1227452.3.peg.3935"/>
<evidence type="ECO:0000256" key="1">
    <source>
        <dbReference type="SAM" id="MobiDB-lite"/>
    </source>
</evidence>
<evidence type="ECO:0000313" key="3">
    <source>
        <dbReference type="Proteomes" id="UP000011623"/>
    </source>
</evidence>
<organism evidence="2 3">
    <name type="scientific">Haloarcula amylolytica JCM 13557</name>
    <dbReference type="NCBI Taxonomy" id="1227452"/>
    <lineage>
        <taxon>Archaea</taxon>
        <taxon>Methanobacteriati</taxon>
        <taxon>Methanobacteriota</taxon>
        <taxon>Stenosarchaea group</taxon>
        <taxon>Halobacteria</taxon>
        <taxon>Halobacteriales</taxon>
        <taxon>Haloarculaceae</taxon>
        <taxon>Haloarcula</taxon>
    </lineage>
</organism>
<accession>M0K0U4</accession>
<reference evidence="2 3" key="1">
    <citation type="journal article" date="2014" name="PLoS Genet.">
        <title>Phylogenetically driven sequencing of extremely halophilic archaea reveals strategies for static and dynamic osmo-response.</title>
        <authorList>
            <person name="Becker E.A."/>
            <person name="Seitzer P.M."/>
            <person name="Tritt A."/>
            <person name="Larsen D."/>
            <person name="Krusor M."/>
            <person name="Yao A.I."/>
            <person name="Wu D."/>
            <person name="Madern D."/>
            <person name="Eisen J.A."/>
            <person name="Darling A.E."/>
            <person name="Facciotti M.T."/>
        </authorList>
    </citation>
    <scope>NUCLEOTIDE SEQUENCE [LARGE SCALE GENOMIC DNA]</scope>
    <source>
        <strain evidence="2 3">JCM 13557</strain>
    </source>
</reference>
<feature type="compositionally biased region" description="Acidic residues" evidence="1">
    <location>
        <begin position="348"/>
        <end position="357"/>
    </location>
</feature>
<evidence type="ECO:0000313" key="2">
    <source>
        <dbReference type="EMBL" id="EMA14831.1"/>
    </source>
</evidence>
<dbReference type="AlphaFoldDB" id="M0K0U4"/>
<protein>
    <submittedName>
        <fullName evidence="2">Uncharacterized protein</fullName>
    </submittedName>
</protein>
<dbReference type="EMBL" id="AOLW01000060">
    <property type="protein sequence ID" value="EMA14831.1"/>
    <property type="molecule type" value="Genomic_DNA"/>
</dbReference>
<proteinExistence type="predicted"/>
<name>M0K0U4_9EURY</name>
<dbReference type="Proteomes" id="UP000011623">
    <property type="component" value="Unassembled WGS sequence"/>
</dbReference>
<keyword evidence="3" id="KW-1185">Reference proteome</keyword>